<organism evidence="1 2">
    <name type="scientific">Rothia endophytica</name>
    <dbReference type="NCBI Taxonomy" id="1324766"/>
    <lineage>
        <taxon>Bacteria</taxon>
        <taxon>Bacillati</taxon>
        <taxon>Actinomycetota</taxon>
        <taxon>Actinomycetes</taxon>
        <taxon>Micrococcales</taxon>
        <taxon>Micrococcaceae</taxon>
        <taxon>Rothia</taxon>
    </lineage>
</organism>
<protein>
    <recommendedName>
        <fullName evidence="3">Antitoxin Xre/MbcA/ParS-like toxin-binding domain-containing protein</fullName>
    </recommendedName>
</protein>
<evidence type="ECO:0000313" key="2">
    <source>
        <dbReference type="Proteomes" id="UP001500187"/>
    </source>
</evidence>
<proteinExistence type="predicted"/>
<dbReference type="RefSeq" id="WP_345445193.1">
    <property type="nucleotide sequence ID" value="NZ_BAABKP010000001.1"/>
</dbReference>
<comment type="caution">
    <text evidence="1">The sequence shown here is derived from an EMBL/GenBank/DDBJ whole genome shotgun (WGS) entry which is preliminary data.</text>
</comment>
<gene>
    <name evidence="1" type="ORF">GCM10023352_09570</name>
</gene>
<accession>A0ABP9BCS6</accession>
<evidence type="ECO:0000313" key="1">
    <source>
        <dbReference type="EMBL" id="GAA4793088.1"/>
    </source>
</evidence>
<keyword evidence="2" id="KW-1185">Reference proteome</keyword>
<dbReference type="Proteomes" id="UP001500187">
    <property type="component" value="Unassembled WGS sequence"/>
</dbReference>
<dbReference type="EMBL" id="BAABKP010000001">
    <property type="protein sequence ID" value="GAA4793088.1"/>
    <property type="molecule type" value="Genomic_DNA"/>
</dbReference>
<evidence type="ECO:0008006" key="3">
    <source>
        <dbReference type="Google" id="ProtNLM"/>
    </source>
</evidence>
<name>A0ABP9BCS6_9MICC</name>
<reference evidence="2" key="1">
    <citation type="journal article" date="2019" name="Int. J. Syst. Evol. Microbiol.">
        <title>The Global Catalogue of Microorganisms (GCM) 10K type strain sequencing project: providing services to taxonomists for standard genome sequencing and annotation.</title>
        <authorList>
            <consortium name="The Broad Institute Genomics Platform"/>
            <consortium name="The Broad Institute Genome Sequencing Center for Infectious Disease"/>
            <person name="Wu L."/>
            <person name="Ma J."/>
        </authorList>
    </citation>
    <scope>NUCLEOTIDE SEQUENCE [LARGE SCALE GENOMIC DNA]</scope>
    <source>
        <strain evidence="2">JCM 18541</strain>
    </source>
</reference>
<sequence length="174" mass="19126">MSQALTQQDAGTQAVIDQLIAEFTRNLKSLPPEFLASIDDLEDVKSRMRSVLARASVRGYGDLIGPVYDLENTMKLLKVTTRAAISKQVKQHKLLRLTIENGESIFPAFQFAGRAVCEDVQQVLIAFGGADPFAVAQWFNTPLDGTTPLDLLDRGQLARVLAEARSLAPRWQAA</sequence>